<dbReference type="PROSITE" id="PS00356">
    <property type="entry name" value="HTH_LACI_1"/>
    <property type="match status" value="1"/>
</dbReference>
<name>A0ABT4TFX3_9ACTN</name>
<dbReference type="PANTHER" id="PTHR30146">
    <property type="entry name" value="LACI-RELATED TRANSCRIPTIONAL REPRESSOR"/>
    <property type="match status" value="1"/>
</dbReference>
<dbReference type="InterPro" id="IPR046335">
    <property type="entry name" value="LacI/GalR-like_sensor"/>
</dbReference>
<dbReference type="EMBL" id="JAQFWP010000002">
    <property type="protein sequence ID" value="MDA2803194.1"/>
    <property type="molecule type" value="Genomic_DNA"/>
</dbReference>
<dbReference type="GO" id="GO:0003677">
    <property type="term" value="F:DNA binding"/>
    <property type="evidence" value="ECO:0007669"/>
    <property type="project" value="UniProtKB-KW"/>
</dbReference>
<dbReference type="SUPFAM" id="SSF47413">
    <property type="entry name" value="lambda repressor-like DNA-binding domains"/>
    <property type="match status" value="1"/>
</dbReference>
<organism evidence="6 7">
    <name type="scientific">Nocardiopsis suaedae</name>
    <dbReference type="NCBI Taxonomy" id="3018444"/>
    <lineage>
        <taxon>Bacteria</taxon>
        <taxon>Bacillati</taxon>
        <taxon>Actinomycetota</taxon>
        <taxon>Actinomycetes</taxon>
        <taxon>Streptosporangiales</taxon>
        <taxon>Nocardiopsidaceae</taxon>
        <taxon>Nocardiopsis</taxon>
    </lineage>
</organism>
<dbReference type="Proteomes" id="UP001165685">
    <property type="component" value="Unassembled WGS sequence"/>
</dbReference>
<accession>A0ABT4TFX3</accession>
<keyword evidence="2 6" id="KW-0238">DNA-binding</keyword>
<evidence type="ECO:0000313" key="7">
    <source>
        <dbReference type="Proteomes" id="UP001165685"/>
    </source>
</evidence>
<dbReference type="Gene3D" id="1.10.260.40">
    <property type="entry name" value="lambda repressor-like DNA-binding domains"/>
    <property type="match status" value="1"/>
</dbReference>
<comment type="caution">
    <text evidence="6">The sequence shown here is derived from an EMBL/GenBank/DDBJ whole genome shotgun (WGS) entry which is preliminary data.</text>
</comment>
<dbReference type="InterPro" id="IPR000843">
    <property type="entry name" value="HTH_LacI"/>
</dbReference>
<dbReference type="CDD" id="cd06267">
    <property type="entry name" value="PBP1_LacI_sugar_binding-like"/>
    <property type="match status" value="1"/>
</dbReference>
<feature type="domain" description="HTH lacI-type" evidence="5">
    <location>
        <begin position="9"/>
        <end position="65"/>
    </location>
</feature>
<evidence type="ECO:0000256" key="3">
    <source>
        <dbReference type="ARBA" id="ARBA00023163"/>
    </source>
</evidence>
<dbReference type="Gene3D" id="3.40.50.2300">
    <property type="match status" value="2"/>
</dbReference>
<dbReference type="CDD" id="cd01392">
    <property type="entry name" value="HTH_LacI"/>
    <property type="match status" value="1"/>
</dbReference>
<dbReference type="PROSITE" id="PS50932">
    <property type="entry name" value="HTH_LACI_2"/>
    <property type="match status" value="1"/>
</dbReference>
<dbReference type="Pfam" id="PF00356">
    <property type="entry name" value="LacI"/>
    <property type="match status" value="1"/>
</dbReference>
<evidence type="ECO:0000313" key="6">
    <source>
        <dbReference type="EMBL" id="MDA2803194.1"/>
    </source>
</evidence>
<feature type="region of interest" description="Disordered" evidence="4">
    <location>
        <begin position="213"/>
        <end position="234"/>
    </location>
</feature>
<evidence type="ECO:0000256" key="1">
    <source>
        <dbReference type="ARBA" id="ARBA00023015"/>
    </source>
</evidence>
<dbReference type="SMART" id="SM00354">
    <property type="entry name" value="HTH_LACI"/>
    <property type="match status" value="1"/>
</dbReference>
<dbReference type="RefSeq" id="WP_270675418.1">
    <property type="nucleotide sequence ID" value="NZ_JAQFWP010000002.1"/>
</dbReference>
<keyword evidence="7" id="KW-1185">Reference proteome</keyword>
<dbReference type="SUPFAM" id="SSF53822">
    <property type="entry name" value="Periplasmic binding protein-like I"/>
    <property type="match status" value="1"/>
</dbReference>
<protein>
    <submittedName>
        <fullName evidence="6">LacI family DNA-binding transcriptional regulator</fullName>
    </submittedName>
</protein>
<dbReference type="Pfam" id="PF13377">
    <property type="entry name" value="Peripla_BP_3"/>
    <property type="match status" value="1"/>
</dbReference>
<dbReference type="PRINTS" id="PR00036">
    <property type="entry name" value="HTHLACI"/>
</dbReference>
<gene>
    <name evidence="6" type="ORF">O4U47_01610</name>
</gene>
<evidence type="ECO:0000256" key="4">
    <source>
        <dbReference type="SAM" id="MobiDB-lite"/>
    </source>
</evidence>
<keyword evidence="3" id="KW-0804">Transcription</keyword>
<dbReference type="InterPro" id="IPR010982">
    <property type="entry name" value="Lambda_DNA-bd_dom_sf"/>
</dbReference>
<keyword evidence="1" id="KW-0805">Transcription regulation</keyword>
<sequence length="354" mass="37447">MSATRSRPPTITDIARQAGVSTATVSYVLNDTPGTRIPEATRRRVTEAADDLGYVPHASARSLRTGRSDLVVYAMPAVTLGPFAARFLAGLADELQDRGFTLVLHGDSASRGVRAARRWARLRPAAVIAEGHRLTDAARDLMRRSGTVLVALGGAPEAGLPTLVLDHRGMGEAAGRHLAGRGCRDVAAVIPAEPVLRDMGEARAVGVEEGLRGAVEGDAGGGQSRDGESADGDAIAMRRTPMEETPEDAGRVVREWIRDGLPDGVFGYNDEHAGLLLSALIDAGVEVPGRVRLVGADDLPLCGMLRPRLTSVGLRAEYAPAEAAERLLSLITGEEGADRPLRLWTPELRVRASS</sequence>
<dbReference type="InterPro" id="IPR028082">
    <property type="entry name" value="Peripla_BP_I"/>
</dbReference>
<evidence type="ECO:0000259" key="5">
    <source>
        <dbReference type="PROSITE" id="PS50932"/>
    </source>
</evidence>
<proteinExistence type="predicted"/>
<evidence type="ECO:0000256" key="2">
    <source>
        <dbReference type="ARBA" id="ARBA00023125"/>
    </source>
</evidence>
<dbReference type="PANTHER" id="PTHR30146:SF153">
    <property type="entry name" value="LACTOSE OPERON REPRESSOR"/>
    <property type="match status" value="1"/>
</dbReference>
<reference evidence="6" key="1">
    <citation type="submission" date="2023-01" db="EMBL/GenBank/DDBJ databases">
        <title>Draft genome sequence of Nocardiopsis sp. LSu2-4 isolated from halophytes.</title>
        <authorList>
            <person name="Duangmal K."/>
            <person name="Chantavorakit T."/>
        </authorList>
    </citation>
    <scope>NUCLEOTIDE SEQUENCE</scope>
    <source>
        <strain evidence="6">LSu2-4</strain>
    </source>
</reference>